<organism evidence="1 2">
    <name type="scientific">Rhododendron molle</name>
    <name type="common">Chinese azalea</name>
    <name type="synonym">Azalea mollis</name>
    <dbReference type="NCBI Taxonomy" id="49168"/>
    <lineage>
        <taxon>Eukaryota</taxon>
        <taxon>Viridiplantae</taxon>
        <taxon>Streptophyta</taxon>
        <taxon>Embryophyta</taxon>
        <taxon>Tracheophyta</taxon>
        <taxon>Spermatophyta</taxon>
        <taxon>Magnoliopsida</taxon>
        <taxon>eudicotyledons</taxon>
        <taxon>Gunneridae</taxon>
        <taxon>Pentapetalae</taxon>
        <taxon>asterids</taxon>
        <taxon>Ericales</taxon>
        <taxon>Ericaceae</taxon>
        <taxon>Ericoideae</taxon>
        <taxon>Rhodoreae</taxon>
        <taxon>Rhododendron</taxon>
    </lineage>
</organism>
<protein>
    <submittedName>
        <fullName evidence="1">Uncharacterized protein</fullName>
    </submittedName>
</protein>
<gene>
    <name evidence="1" type="ORF">RHMOL_Rhmol02G0022600</name>
</gene>
<name>A0ACC0PNX2_RHOML</name>
<sequence length="134" mass="14257">MLAIDNEGNGGTKISTVTPYTVLQTSIYNAVTGFFRNQLPGVPTVAAVAPFGLCFNSTNRLAPGVPGIDLVMQNETVYWTIVGGNSMVQVGDEVLCLGFVDGRSNPRTSIVIGGYQIEDNLLQFDLGASRHGFT</sequence>
<reference evidence="1" key="1">
    <citation type="submission" date="2022-02" db="EMBL/GenBank/DDBJ databases">
        <title>Plant Genome Project.</title>
        <authorList>
            <person name="Zhang R.-G."/>
        </authorList>
    </citation>
    <scope>NUCLEOTIDE SEQUENCE</scope>
    <source>
        <strain evidence="1">AT1</strain>
    </source>
</reference>
<evidence type="ECO:0000313" key="1">
    <source>
        <dbReference type="EMBL" id="KAI8566213.1"/>
    </source>
</evidence>
<accession>A0ACC0PNX2</accession>
<keyword evidence="2" id="KW-1185">Reference proteome</keyword>
<dbReference type="Proteomes" id="UP001062846">
    <property type="component" value="Chromosome 2"/>
</dbReference>
<comment type="caution">
    <text evidence="1">The sequence shown here is derived from an EMBL/GenBank/DDBJ whole genome shotgun (WGS) entry which is preliminary data.</text>
</comment>
<dbReference type="EMBL" id="CM046389">
    <property type="protein sequence ID" value="KAI8566213.1"/>
    <property type="molecule type" value="Genomic_DNA"/>
</dbReference>
<proteinExistence type="predicted"/>
<evidence type="ECO:0000313" key="2">
    <source>
        <dbReference type="Proteomes" id="UP001062846"/>
    </source>
</evidence>